<gene>
    <name evidence="1" type="ORF">S01H4_16671</name>
</gene>
<comment type="caution">
    <text evidence="1">The sequence shown here is derived from an EMBL/GenBank/DDBJ whole genome shotgun (WGS) entry which is preliminary data.</text>
</comment>
<dbReference type="Gene3D" id="2.40.420.20">
    <property type="match status" value="1"/>
</dbReference>
<dbReference type="AlphaFoldDB" id="X0YJG3"/>
<organism evidence="1">
    <name type="scientific">marine sediment metagenome</name>
    <dbReference type="NCBI Taxonomy" id="412755"/>
    <lineage>
        <taxon>unclassified sequences</taxon>
        <taxon>metagenomes</taxon>
        <taxon>ecological metagenomes</taxon>
    </lineage>
</organism>
<accession>X0YJG3</accession>
<sequence>VTVELVETDEDVLSGMTAAVNIVVNQLEDVLIVPNRAVRVVEGDRVVYVLRPDGQVDTVVVILDASSDSHSEVVGGDLKIGDAIVLNPSAVQDIFQMGGGPPPGMGGGP</sequence>
<evidence type="ECO:0008006" key="2">
    <source>
        <dbReference type="Google" id="ProtNLM"/>
    </source>
</evidence>
<dbReference type="EMBL" id="BART01007314">
    <property type="protein sequence ID" value="GAG56110.1"/>
    <property type="molecule type" value="Genomic_DNA"/>
</dbReference>
<reference evidence="1" key="1">
    <citation type="journal article" date="2014" name="Front. Microbiol.">
        <title>High frequency of phylogenetically diverse reductive dehalogenase-homologous genes in deep subseafloor sedimentary metagenomes.</title>
        <authorList>
            <person name="Kawai M."/>
            <person name="Futagami T."/>
            <person name="Toyoda A."/>
            <person name="Takaki Y."/>
            <person name="Nishi S."/>
            <person name="Hori S."/>
            <person name="Arai W."/>
            <person name="Tsubouchi T."/>
            <person name="Morono Y."/>
            <person name="Uchiyama I."/>
            <person name="Ito T."/>
            <person name="Fujiyama A."/>
            <person name="Inagaki F."/>
            <person name="Takami H."/>
        </authorList>
    </citation>
    <scope>NUCLEOTIDE SEQUENCE</scope>
    <source>
        <strain evidence="1">Expedition CK06-06</strain>
    </source>
</reference>
<proteinExistence type="predicted"/>
<protein>
    <recommendedName>
        <fullName evidence="2">RND efflux pump membrane fusion protein barrel-sandwich domain-containing protein</fullName>
    </recommendedName>
</protein>
<evidence type="ECO:0000313" key="1">
    <source>
        <dbReference type="EMBL" id="GAG56110.1"/>
    </source>
</evidence>
<feature type="non-terminal residue" evidence="1">
    <location>
        <position position="1"/>
    </location>
</feature>
<name>X0YJG3_9ZZZZ</name>